<keyword evidence="2" id="KW-1185">Reference proteome</keyword>
<protein>
    <submittedName>
        <fullName evidence="1">6749_t:CDS:1</fullName>
    </submittedName>
</protein>
<dbReference type="Proteomes" id="UP000789375">
    <property type="component" value="Unassembled WGS sequence"/>
</dbReference>
<feature type="non-terminal residue" evidence="1">
    <location>
        <position position="1"/>
    </location>
</feature>
<accession>A0A9N9DVA3</accession>
<dbReference type="AlphaFoldDB" id="A0A9N9DVA3"/>
<proteinExistence type="predicted"/>
<evidence type="ECO:0000313" key="1">
    <source>
        <dbReference type="EMBL" id="CAG8649119.1"/>
    </source>
</evidence>
<sequence length="320" mass="36898">NVKSDNPVTASTPAHYEEKSIPLPTITQFSTKECATHLRQPESTVNSNGVYEALFNANGLNFTKKDIEKFEVTIIMDNPEEIPVSSLGVEMRAFDSQVQDPLLIKDYEETNTNVIDQLLSLIDLNLYFLTSQQYYELELSRIRKNVIVKKWWDILGIPSRYVDETYLNSILESRPYSPFDESLGLSYATLAVVMRTWRVPFEQEQMLLFDTFGQIAGVGPSAIRSWGVIQRMKCFGIKKGVKKHMNRRYPRLPFIKSETDKPEDNNNKVDEEIGVSNSITTMNHDEVQIEILERIDAIERFLGEFVVDAEYLQTLENHRR</sequence>
<dbReference type="EMBL" id="CAJVPP010004391">
    <property type="protein sequence ID" value="CAG8649119.1"/>
    <property type="molecule type" value="Genomic_DNA"/>
</dbReference>
<gene>
    <name evidence="1" type="ORF">FMOSSE_LOCUS11385</name>
</gene>
<name>A0A9N9DVA3_FUNMO</name>
<comment type="caution">
    <text evidence="1">The sequence shown here is derived from an EMBL/GenBank/DDBJ whole genome shotgun (WGS) entry which is preliminary data.</text>
</comment>
<reference evidence="1" key="1">
    <citation type="submission" date="2021-06" db="EMBL/GenBank/DDBJ databases">
        <authorList>
            <person name="Kallberg Y."/>
            <person name="Tangrot J."/>
            <person name="Rosling A."/>
        </authorList>
    </citation>
    <scope>NUCLEOTIDE SEQUENCE</scope>
    <source>
        <strain evidence="1">87-6 pot B 2015</strain>
    </source>
</reference>
<organism evidence="1 2">
    <name type="scientific">Funneliformis mosseae</name>
    <name type="common">Endomycorrhizal fungus</name>
    <name type="synonym">Glomus mosseae</name>
    <dbReference type="NCBI Taxonomy" id="27381"/>
    <lineage>
        <taxon>Eukaryota</taxon>
        <taxon>Fungi</taxon>
        <taxon>Fungi incertae sedis</taxon>
        <taxon>Mucoromycota</taxon>
        <taxon>Glomeromycotina</taxon>
        <taxon>Glomeromycetes</taxon>
        <taxon>Glomerales</taxon>
        <taxon>Glomeraceae</taxon>
        <taxon>Funneliformis</taxon>
    </lineage>
</organism>
<evidence type="ECO:0000313" key="2">
    <source>
        <dbReference type="Proteomes" id="UP000789375"/>
    </source>
</evidence>